<dbReference type="InterPro" id="IPR027482">
    <property type="entry name" value="Sec1-like_dom2"/>
</dbReference>
<dbReference type="Gene3D" id="3.40.50.1910">
    <property type="match status" value="1"/>
</dbReference>
<accession>A0AAW2NY92</accession>
<protein>
    <submittedName>
        <fullName evidence="2">SEC1 family transport protein SLY1</fullName>
    </submittedName>
</protein>
<dbReference type="InterPro" id="IPR001619">
    <property type="entry name" value="Sec1-like"/>
</dbReference>
<comment type="caution">
    <text evidence="2">The sequence shown here is derived from an EMBL/GenBank/DDBJ whole genome shotgun (WGS) entry which is preliminary data.</text>
</comment>
<dbReference type="PANTHER" id="PTHR11679">
    <property type="entry name" value="VESICLE PROTEIN SORTING-ASSOCIATED"/>
    <property type="match status" value="1"/>
</dbReference>
<dbReference type="EMBL" id="JACGWK010000006">
    <property type="protein sequence ID" value="KAL0348547.1"/>
    <property type="molecule type" value="Genomic_DNA"/>
</dbReference>
<dbReference type="SUPFAM" id="SSF56815">
    <property type="entry name" value="Sec1/munc18-like (SM) proteins"/>
    <property type="match status" value="1"/>
</dbReference>
<name>A0AAW2NY92_9LAMI</name>
<reference evidence="2" key="2">
    <citation type="journal article" date="2024" name="Plant">
        <title>Genomic evolution and insights into agronomic trait innovations of Sesamum species.</title>
        <authorList>
            <person name="Miao H."/>
            <person name="Wang L."/>
            <person name="Qu L."/>
            <person name="Liu H."/>
            <person name="Sun Y."/>
            <person name="Le M."/>
            <person name="Wang Q."/>
            <person name="Wei S."/>
            <person name="Zheng Y."/>
            <person name="Lin W."/>
            <person name="Duan Y."/>
            <person name="Cao H."/>
            <person name="Xiong S."/>
            <person name="Wang X."/>
            <person name="Wei L."/>
            <person name="Li C."/>
            <person name="Ma Q."/>
            <person name="Ju M."/>
            <person name="Zhao R."/>
            <person name="Li G."/>
            <person name="Mu C."/>
            <person name="Tian Q."/>
            <person name="Mei H."/>
            <person name="Zhang T."/>
            <person name="Gao T."/>
            <person name="Zhang H."/>
        </authorList>
    </citation>
    <scope>NUCLEOTIDE SEQUENCE</scope>
    <source>
        <strain evidence="2">G01</strain>
    </source>
</reference>
<reference evidence="2" key="1">
    <citation type="submission" date="2020-06" db="EMBL/GenBank/DDBJ databases">
        <authorList>
            <person name="Li T."/>
            <person name="Hu X."/>
            <person name="Zhang T."/>
            <person name="Song X."/>
            <person name="Zhang H."/>
            <person name="Dai N."/>
            <person name="Sheng W."/>
            <person name="Hou X."/>
            <person name="Wei L."/>
        </authorList>
    </citation>
    <scope>NUCLEOTIDE SEQUENCE</scope>
    <source>
        <strain evidence="2">G01</strain>
        <tissue evidence="2">Leaf</tissue>
    </source>
</reference>
<gene>
    <name evidence="2" type="ORF">Sangu_1082500</name>
</gene>
<evidence type="ECO:0000313" key="2">
    <source>
        <dbReference type="EMBL" id="KAL0348547.1"/>
    </source>
</evidence>
<evidence type="ECO:0000256" key="1">
    <source>
        <dbReference type="ARBA" id="ARBA00009884"/>
    </source>
</evidence>
<proteinExistence type="inferred from homology"/>
<dbReference type="Pfam" id="PF00995">
    <property type="entry name" value="Sec1"/>
    <property type="match status" value="1"/>
</dbReference>
<dbReference type="GO" id="GO:0016192">
    <property type="term" value="P:vesicle-mediated transport"/>
    <property type="evidence" value="ECO:0007669"/>
    <property type="project" value="InterPro"/>
</dbReference>
<organism evidence="2">
    <name type="scientific">Sesamum angustifolium</name>
    <dbReference type="NCBI Taxonomy" id="2727405"/>
    <lineage>
        <taxon>Eukaryota</taxon>
        <taxon>Viridiplantae</taxon>
        <taxon>Streptophyta</taxon>
        <taxon>Embryophyta</taxon>
        <taxon>Tracheophyta</taxon>
        <taxon>Spermatophyta</taxon>
        <taxon>Magnoliopsida</taxon>
        <taxon>eudicotyledons</taxon>
        <taxon>Gunneridae</taxon>
        <taxon>Pentapetalae</taxon>
        <taxon>asterids</taxon>
        <taxon>lamiids</taxon>
        <taxon>Lamiales</taxon>
        <taxon>Pedaliaceae</taxon>
        <taxon>Sesamum</taxon>
    </lineage>
</organism>
<dbReference type="InterPro" id="IPR036045">
    <property type="entry name" value="Sec1-like_sf"/>
</dbReference>
<dbReference type="AlphaFoldDB" id="A0AAW2NY92"/>
<comment type="similarity">
    <text evidence="1">Belongs to the STXBP/unc-18/SEC1 family.</text>
</comment>
<sequence length="179" mass="20196">MNLIAWTSFWAANRSLEFPEVAVEIERQLHRYNKDVEELISTVAAGVKNLLSGGQQLALTRTVDVLMEGKPNPELNPILFFYPRAPKSSGNHLRGPFKEAFFFMIGGGNYVEYASLQELDHQQQPVKHVICGTTETLNGGEFVEQFVMQWHNSRPFRCVSNLTVYGTACGFQRKHSACT</sequence>